<organism evidence="1 2">
    <name type="scientific">Floridaenema fluviatile BLCC-F154</name>
    <dbReference type="NCBI Taxonomy" id="3153640"/>
    <lineage>
        <taxon>Bacteria</taxon>
        <taxon>Bacillati</taxon>
        <taxon>Cyanobacteriota</taxon>
        <taxon>Cyanophyceae</taxon>
        <taxon>Oscillatoriophycideae</taxon>
        <taxon>Aerosakkonematales</taxon>
        <taxon>Aerosakkonemataceae</taxon>
        <taxon>Floridanema</taxon>
        <taxon>Floridanema fluviatile</taxon>
    </lineage>
</organism>
<dbReference type="RefSeq" id="WP_413259017.1">
    <property type="nucleotide sequence ID" value="NZ_JBHFNS010000075.1"/>
</dbReference>
<dbReference type="EMBL" id="JBHFNS010000075">
    <property type="protein sequence ID" value="MFB2937531.1"/>
    <property type="molecule type" value="Genomic_DNA"/>
</dbReference>
<dbReference type="Proteomes" id="UP001576776">
    <property type="component" value="Unassembled WGS sequence"/>
</dbReference>
<evidence type="ECO:0008006" key="3">
    <source>
        <dbReference type="Google" id="ProtNLM"/>
    </source>
</evidence>
<evidence type="ECO:0000313" key="2">
    <source>
        <dbReference type="Proteomes" id="UP001576776"/>
    </source>
</evidence>
<name>A0ABV4YG90_9CYAN</name>
<sequence length="365" mass="40928">MKIVQIVPRLPPYTDGVGDYSILLANQLSKDYGIVTHFLVFKPGNKTEPIVAGFPVTGIPAHTPEALLSVLPADIEAIILQYSNYPYLQNKWDAPFWLATALEMAVKQRNIKSIVMFHELPTLKFKKLNFLHPIQSLVSRRLAKIATTVLTNSDRFQKVLGGWLQHPVTCIPNFSAIGEPNEQVPPLSDRTRRMIVFGGNDRTRVYQNYLTGLLYSCQALGIEEICDIGKPLNLQTSDFPGLRLVQMGFQPAEAIRELMLNSLAGFFDYSRFPGTLGKSSVFAAFCAHGLVPISSCYNPSESDGLEMHEHYLVPDRFLQNLSLTQLQTVANNSHKWYMNHNIRQNTQVFASYIQGATSAAKRNKI</sequence>
<dbReference type="Gene3D" id="3.40.50.2000">
    <property type="entry name" value="Glycogen Phosphorylase B"/>
    <property type="match status" value="1"/>
</dbReference>
<comment type="caution">
    <text evidence="1">The sequence shown here is derived from an EMBL/GenBank/DDBJ whole genome shotgun (WGS) entry which is preliminary data.</text>
</comment>
<dbReference type="SUPFAM" id="SSF53756">
    <property type="entry name" value="UDP-Glycosyltransferase/glycogen phosphorylase"/>
    <property type="match status" value="1"/>
</dbReference>
<evidence type="ECO:0000313" key="1">
    <source>
        <dbReference type="EMBL" id="MFB2937531.1"/>
    </source>
</evidence>
<reference evidence="1 2" key="1">
    <citation type="submission" date="2024-09" db="EMBL/GenBank/DDBJ databases">
        <title>Floridaenema gen nov. (Aerosakkonemataceae, Aerosakkonematales ord. nov., Cyanobacteria) from benthic tropical and subtropical fresh waters, with the description of four new species.</title>
        <authorList>
            <person name="Moretto J.A."/>
            <person name="Berthold D.E."/>
            <person name="Lefler F.W."/>
            <person name="Huang I.-S."/>
            <person name="Laughinghouse H. IV."/>
        </authorList>
    </citation>
    <scope>NUCLEOTIDE SEQUENCE [LARGE SCALE GENOMIC DNA]</scope>
    <source>
        <strain evidence="1 2">BLCC-F154</strain>
    </source>
</reference>
<gene>
    <name evidence="1" type="ORF">ACE1B6_19965</name>
</gene>
<protein>
    <recommendedName>
        <fullName evidence="3">Glycosyltransferase</fullName>
    </recommendedName>
</protein>
<keyword evidence="2" id="KW-1185">Reference proteome</keyword>
<accession>A0ABV4YG90</accession>
<proteinExistence type="predicted"/>